<sequence length="284" mass="29625">MTRPTPHPVPPSMVATLACAVLSAAASSSTPLPPVTRAGQVSLTTVQVPLLGQGLSTTVTVEARFVPGQGEAAGVEAHDACTVQAEDPAASPDQPRPDAWTSASVPARTLDAGDPLTLRGAQPYALLPRTRQGQLFSYTLRAPLPQAPPPDLKLDIPGAAGGFPAMKGLTVPTVAPLALTAPAADDVTPDTIFRWSNPSRDPGALVLLTGRQDDGDLIFSCTAVDDGSFSFPAATAAELRRRGFTGSLTMTGRMVARGYRQNDAQLVLRVMRLQMRLPGEEGES</sequence>
<feature type="chain" id="PRO_5043896671" evidence="1">
    <location>
        <begin position="27"/>
        <end position="284"/>
    </location>
</feature>
<evidence type="ECO:0000313" key="2">
    <source>
        <dbReference type="EMBL" id="XBV86165.1"/>
    </source>
</evidence>
<dbReference type="PROSITE" id="PS51257">
    <property type="entry name" value="PROKAR_LIPOPROTEIN"/>
    <property type="match status" value="1"/>
</dbReference>
<feature type="signal peptide" evidence="1">
    <location>
        <begin position="1"/>
        <end position="26"/>
    </location>
</feature>
<keyword evidence="1" id="KW-0732">Signal</keyword>
<dbReference type="EMBL" id="CP158299">
    <property type="protein sequence ID" value="XBV86165.1"/>
    <property type="molecule type" value="Genomic_DNA"/>
</dbReference>
<dbReference type="AlphaFoldDB" id="A0AAU7UCP8"/>
<proteinExistence type="predicted"/>
<name>A0AAU7UCP8_9DEIO</name>
<gene>
    <name evidence="2" type="ORF">ABOD76_07635</name>
</gene>
<protein>
    <submittedName>
        <fullName evidence="2">Uncharacterized protein</fullName>
    </submittedName>
</protein>
<organism evidence="2">
    <name type="scientific">Deinococcus sonorensis KR-87</name>
    <dbReference type="NCBI Taxonomy" id="694439"/>
    <lineage>
        <taxon>Bacteria</taxon>
        <taxon>Thermotogati</taxon>
        <taxon>Deinococcota</taxon>
        <taxon>Deinococci</taxon>
        <taxon>Deinococcales</taxon>
        <taxon>Deinococcaceae</taxon>
        <taxon>Deinococcus</taxon>
    </lineage>
</organism>
<accession>A0AAU7UCP8</accession>
<evidence type="ECO:0000256" key="1">
    <source>
        <dbReference type="SAM" id="SignalP"/>
    </source>
</evidence>
<dbReference type="KEGG" id="dsc:ABOD76_07635"/>
<dbReference type="RefSeq" id="WP_350244219.1">
    <property type="nucleotide sequence ID" value="NZ_CP158299.1"/>
</dbReference>
<reference evidence="2" key="1">
    <citation type="submission" date="2024-06" db="EMBL/GenBank/DDBJ databases">
        <title>Draft Genome Sequence of Deinococcus sonorensis Type Strain KR-87, a Biofilm Producing Representative of the Genus Deinococcus.</title>
        <authorList>
            <person name="Boren L.S."/>
            <person name="Grosso R.A."/>
            <person name="Hugenberg-Cox A.N."/>
            <person name="Hill J.T.E."/>
            <person name="Albert C.M."/>
            <person name="Tuohy J.M."/>
        </authorList>
    </citation>
    <scope>NUCLEOTIDE SEQUENCE</scope>
    <source>
        <strain evidence="2">KR-87</strain>
    </source>
</reference>